<proteinExistence type="predicted"/>
<sequence>MHRGRGPLARGERLQIMLSPEELAAVDDFRFRNRMPSRAAAVRELFRLGLASAGLVNSDGRRSADFGVLDS</sequence>
<keyword evidence="2" id="KW-1185">Reference proteome</keyword>
<reference evidence="1 2" key="1">
    <citation type="submission" date="2018-07" db="EMBL/GenBank/DDBJ databases">
        <authorList>
            <person name="Quirk P.G."/>
            <person name="Krulwich T.A."/>
        </authorList>
    </citation>
    <scope>NUCLEOTIDE SEQUENCE [LARGE SCALE GENOMIC DNA]</scope>
    <source>
        <strain evidence="1 2">CC-BB4</strain>
    </source>
</reference>
<dbReference type="RefSeq" id="WP_115693622.1">
    <property type="nucleotide sequence ID" value="NZ_CP031417.1"/>
</dbReference>
<accession>A0A346A246</accession>
<dbReference type="EMBL" id="CP031417">
    <property type="protein sequence ID" value="AXK83243.1"/>
    <property type="molecule type" value="Genomic_DNA"/>
</dbReference>
<evidence type="ECO:0008006" key="3">
    <source>
        <dbReference type="Google" id="ProtNLM"/>
    </source>
</evidence>
<evidence type="ECO:0000313" key="2">
    <source>
        <dbReference type="Proteomes" id="UP000254889"/>
    </source>
</evidence>
<dbReference type="KEGG" id="ptaw:DW352_23610"/>
<protein>
    <recommendedName>
        <fullName evidence="3">Ribbon-helix-helix protein, CopG family</fullName>
    </recommendedName>
</protein>
<dbReference type="Proteomes" id="UP000254889">
    <property type="component" value="Chromosome"/>
</dbReference>
<gene>
    <name evidence="1" type="ORF">DW352_23610</name>
</gene>
<organism evidence="1 2">
    <name type="scientific">Pseudolabrys taiwanensis</name>
    <dbReference type="NCBI Taxonomy" id="331696"/>
    <lineage>
        <taxon>Bacteria</taxon>
        <taxon>Pseudomonadati</taxon>
        <taxon>Pseudomonadota</taxon>
        <taxon>Alphaproteobacteria</taxon>
        <taxon>Hyphomicrobiales</taxon>
        <taxon>Xanthobacteraceae</taxon>
        <taxon>Pseudolabrys</taxon>
    </lineage>
</organism>
<evidence type="ECO:0000313" key="1">
    <source>
        <dbReference type="EMBL" id="AXK83243.1"/>
    </source>
</evidence>
<dbReference type="AlphaFoldDB" id="A0A346A246"/>
<name>A0A346A246_9HYPH</name>
<dbReference type="OrthoDB" id="7745180at2"/>